<evidence type="ECO:0000256" key="1">
    <source>
        <dbReference type="ARBA" id="ARBA00001794"/>
    </source>
</evidence>
<dbReference type="PANTHER" id="PTHR30387:SF2">
    <property type="entry name" value="MANNONATE DEHYDRATASE"/>
    <property type="match status" value="1"/>
</dbReference>
<gene>
    <name evidence="9 10" type="primary">uxuA</name>
    <name evidence="10" type="ORF">ATZ99_01920</name>
</gene>
<dbReference type="AlphaFoldDB" id="A0A162N1X8"/>
<dbReference type="InterPro" id="IPR036237">
    <property type="entry name" value="Xyl_isomerase-like_sf"/>
</dbReference>
<organism evidence="10 11">
    <name type="scientific">Thermovenabulum gondwanense</name>
    <dbReference type="NCBI Taxonomy" id="520767"/>
    <lineage>
        <taxon>Bacteria</taxon>
        <taxon>Bacillati</taxon>
        <taxon>Bacillota</taxon>
        <taxon>Clostridia</taxon>
        <taxon>Thermosediminibacterales</taxon>
        <taxon>Thermosediminibacteraceae</taxon>
        <taxon>Thermovenabulum</taxon>
    </lineage>
</organism>
<name>A0A162N1X8_9FIRM</name>
<comment type="caution">
    <text evidence="10">The sequence shown here is derived from an EMBL/GenBank/DDBJ whole genome shotgun (WGS) entry which is preliminary data.</text>
</comment>
<comment type="pathway">
    <text evidence="3 9">Carbohydrate metabolism; pentose and glucuronate interconversion.</text>
</comment>
<dbReference type="SUPFAM" id="SSF51658">
    <property type="entry name" value="Xylose isomerase-like"/>
    <property type="match status" value="1"/>
</dbReference>
<dbReference type="Pfam" id="PF03786">
    <property type="entry name" value="UxuA"/>
    <property type="match status" value="1"/>
</dbReference>
<evidence type="ECO:0000256" key="9">
    <source>
        <dbReference type="HAMAP-Rule" id="MF_00106"/>
    </source>
</evidence>
<dbReference type="InterPro" id="IPR004628">
    <property type="entry name" value="Man_deHydtase"/>
</dbReference>
<comment type="catalytic activity">
    <reaction evidence="1 9">
        <text>D-mannonate = 2-dehydro-3-deoxy-D-gluconate + H2O</text>
        <dbReference type="Rhea" id="RHEA:20097"/>
        <dbReference type="ChEBI" id="CHEBI:15377"/>
        <dbReference type="ChEBI" id="CHEBI:17767"/>
        <dbReference type="ChEBI" id="CHEBI:57990"/>
        <dbReference type="EC" id="4.2.1.8"/>
    </reaction>
</comment>
<dbReference type="NCBIfam" id="NF003027">
    <property type="entry name" value="PRK03906.1"/>
    <property type="match status" value="1"/>
</dbReference>
<evidence type="ECO:0000256" key="8">
    <source>
        <dbReference type="ARBA" id="ARBA00023239"/>
    </source>
</evidence>
<keyword evidence="8 9" id="KW-0456">Lyase</keyword>
<comment type="cofactor">
    <cofactor evidence="9">
        <name>Fe(2+)</name>
        <dbReference type="ChEBI" id="CHEBI:29033"/>
    </cofactor>
    <cofactor evidence="9">
        <name>Mn(2+)</name>
        <dbReference type="ChEBI" id="CHEBI:29035"/>
    </cofactor>
</comment>
<accession>A0A162N1X8</accession>
<dbReference type="EC" id="4.2.1.8" evidence="5 9"/>
<evidence type="ECO:0000256" key="2">
    <source>
        <dbReference type="ARBA" id="ARBA00002713"/>
    </source>
</evidence>
<protein>
    <recommendedName>
        <fullName evidence="5 9">Mannonate dehydratase</fullName>
        <ecNumber evidence="5 9">4.2.1.8</ecNumber>
    </recommendedName>
    <alternativeName>
        <fullName evidence="9">D-mannonate hydro-lyase</fullName>
    </alternativeName>
</protein>
<dbReference type="EMBL" id="LOHZ01000015">
    <property type="protein sequence ID" value="KYO68683.1"/>
    <property type="molecule type" value="Genomic_DNA"/>
</dbReference>
<dbReference type="PANTHER" id="PTHR30387">
    <property type="entry name" value="MANNONATE DEHYDRATASE"/>
    <property type="match status" value="1"/>
</dbReference>
<dbReference type="PATRIC" id="fig|520767.4.peg.201"/>
<evidence type="ECO:0000313" key="10">
    <source>
        <dbReference type="EMBL" id="KYO68683.1"/>
    </source>
</evidence>
<dbReference type="NCBIfam" id="TIGR00695">
    <property type="entry name" value="uxuA"/>
    <property type="match status" value="1"/>
</dbReference>
<dbReference type="GO" id="GO:0030145">
    <property type="term" value="F:manganese ion binding"/>
    <property type="evidence" value="ECO:0007669"/>
    <property type="project" value="TreeGrafter"/>
</dbReference>
<dbReference type="Gene3D" id="3.20.20.150">
    <property type="entry name" value="Divalent-metal-dependent TIM barrel enzymes"/>
    <property type="match status" value="1"/>
</dbReference>
<reference evidence="10 11" key="1">
    <citation type="submission" date="2015-12" db="EMBL/GenBank/DDBJ databases">
        <title>Draft genome of Thermovenabulum gondwanense isolated from a red thermophilic microbial mat colonisisng an outflow channel of a bore well.</title>
        <authorList>
            <person name="Patel B.K."/>
        </authorList>
    </citation>
    <scope>NUCLEOTIDE SEQUENCE [LARGE SCALE GENOMIC DNA]</scope>
    <source>
        <strain evidence="10 11">R270</strain>
    </source>
</reference>
<evidence type="ECO:0000256" key="6">
    <source>
        <dbReference type="ARBA" id="ARBA00023004"/>
    </source>
</evidence>
<dbReference type="RefSeq" id="WP_068747376.1">
    <property type="nucleotide sequence ID" value="NZ_LOHZ01000015.1"/>
</dbReference>
<comment type="similarity">
    <text evidence="4 9">Belongs to the mannonate dehydratase family.</text>
</comment>
<evidence type="ECO:0000256" key="4">
    <source>
        <dbReference type="ARBA" id="ARBA00007389"/>
    </source>
</evidence>
<evidence type="ECO:0000256" key="3">
    <source>
        <dbReference type="ARBA" id="ARBA00004892"/>
    </source>
</evidence>
<dbReference type="HAMAP" id="MF_00106">
    <property type="entry name" value="UxuA"/>
    <property type="match status" value="1"/>
</dbReference>
<evidence type="ECO:0000256" key="7">
    <source>
        <dbReference type="ARBA" id="ARBA00023211"/>
    </source>
</evidence>
<proteinExistence type="inferred from homology"/>
<dbReference type="OrthoDB" id="9780250at2"/>
<comment type="function">
    <text evidence="2 9">Catalyzes the dehydration of D-mannonate.</text>
</comment>
<sequence>MKMAFRWFGKGFDKIPLEYIRQIPGVTGVVATLMDIPVGEVWPKERVKALKEEVEKYGLSLEVIESVNVHESIKLGEKDRDRYIENYIITMKNLSEIGVKVICYNFMPVFDWLRTELERVLEDGSKTMAYKHDVVLKIQPKNFAERFTEHSEEVELPGWEPERLKEISETLEKYKNINEEQYWSNMKYFLDVIIPYAEKYDIKMAIHPDDPPWPIFGLPRVITNRNNIRKFLELNNSPYNGITLCTGSLGANRENDIPSIIREFVKEGRVHFAHVRNLKFESDKDFYESAHLSRCGSFDMFEIMKAFYESGFTGYIRPDHGRMIWGETGRPGYGLYDRALGAVYLQGLWEALEKTWRKKDI</sequence>
<keyword evidence="6 9" id="KW-0408">Iron</keyword>
<dbReference type="UniPathway" id="UPA00246"/>
<dbReference type="PIRSF" id="PIRSF016049">
    <property type="entry name" value="Man_dehyd"/>
    <property type="match status" value="1"/>
</dbReference>
<dbReference type="Proteomes" id="UP000075737">
    <property type="component" value="Unassembled WGS sequence"/>
</dbReference>
<evidence type="ECO:0000256" key="5">
    <source>
        <dbReference type="ARBA" id="ARBA00012927"/>
    </source>
</evidence>
<evidence type="ECO:0000313" key="11">
    <source>
        <dbReference type="Proteomes" id="UP000075737"/>
    </source>
</evidence>
<dbReference type="GO" id="GO:0008198">
    <property type="term" value="F:ferrous iron binding"/>
    <property type="evidence" value="ECO:0007669"/>
    <property type="project" value="TreeGrafter"/>
</dbReference>
<dbReference type="GO" id="GO:0042840">
    <property type="term" value="P:D-glucuronate catabolic process"/>
    <property type="evidence" value="ECO:0007669"/>
    <property type="project" value="TreeGrafter"/>
</dbReference>
<dbReference type="STRING" id="520767.ATZ99_01920"/>
<keyword evidence="11" id="KW-1185">Reference proteome</keyword>
<dbReference type="GO" id="GO:0008927">
    <property type="term" value="F:mannonate dehydratase activity"/>
    <property type="evidence" value="ECO:0007669"/>
    <property type="project" value="UniProtKB-UniRule"/>
</dbReference>
<keyword evidence="7 9" id="KW-0464">Manganese</keyword>